<reference evidence="4" key="2">
    <citation type="journal article" date="2019" name="Int. J. Syst. Evol. Microbiol.">
        <title>The Global Catalogue of Microorganisms (GCM) 10K type strain sequencing project: providing services to taxonomists for standard genome sequencing and annotation.</title>
        <authorList>
            <consortium name="The Broad Institute Genomics Platform"/>
            <consortium name="The Broad Institute Genome Sequencing Center for Infectious Disease"/>
            <person name="Wu L."/>
            <person name="Ma J."/>
        </authorList>
    </citation>
    <scope>NUCLEOTIDE SEQUENCE [LARGE SCALE GENOMIC DNA]</scope>
    <source>
        <strain evidence="4">CGMCC 1.15644</strain>
    </source>
</reference>
<dbReference type="EMBL" id="BMJO01000002">
    <property type="protein sequence ID" value="GGE45244.1"/>
    <property type="molecule type" value="Genomic_DNA"/>
</dbReference>
<accession>A0A4R2HEM3</accession>
<dbReference type="EMBL" id="SLWO01000004">
    <property type="protein sequence ID" value="TCO25463.1"/>
    <property type="molecule type" value="Genomic_DNA"/>
</dbReference>
<gene>
    <name evidence="2" type="ORF">EV200_104501</name>
    <name evidence="1" type="ORF">GCM10011413_09240</name>
</gene>
<comment type="caution">
    <text evidence="2">The sequence shown here is derived from an EMBL/GenBank/DDBJ whole genome shotgun (WGS) entry which is preliminary data.</text>
</comment>
<evidence type="ECO:0000313" key="4">
    <source>
        <dbReference type="Proteomes" id="UP000622648"/>
    </source>
</evidence>
<evidence type="ECO:0000313" key="3">
    <source>
        <dbReference type="Proteomes" id="UP000295684"/>
    </source>
</evidence>
<dbReference type="Proteomes" id="UP000622648">
    <property type="component" value="Unassembled WGS sequence"/>
</dbReference>
<evidence type="ECO:0000313" key="2">
    <source>
        <dbReference type="EMBL" id="TCO25463.1"/>
    </source>
</evidence>
<organism evidence="2 3">
    <name type="scientific">Pedobacter psychrotolerans</name>
    <dbReference type="NCBI Taxonomy" id="1843235"/>
    <lineage>
        <taxon>Bacteria</taxon>
        <taxon>Pseudomonadati</taxon>
        <taxon>Bacteroidota</taxon>
        <taxon>Sphingobacteriia</taxon>
        <taxon>Sphingobacteriales</taxon>
        <taxon>Sphingobacteriaceae</taxon>
        <taxon>Pedobacter</taxon>
    </lineage>
</organism>
<sequence>MKTIINRNINDIATFDLQRSAIRQEIDRSNTYLLHSANKLKQVDLKKMNLNFGKSAWQSDIEAMGDMRQKFLPRMAGKLLNATVLRKKGFFQRMILSAAARFGVKKLLNQQYKIPSAMRQKKSSDFINIVENEQMNIVK</sequence>
<name>A0A4R2HEM3_9SPHI</name>
<dbReference type="Proteomes" id="UP000295684">
    <property type="component" value="Unassembled WGS sequence"/>
</dbReference>
<dbReference type="OrthoDB" id="9833649at2"/>
<reference evidence="2 3" key="3">
    <citation type="submission" date="2019-03" db="EMBL/GenBank/DDBJ databases">
        <title>Genomic Encyclopedia of Type Strains, Phase IV (KMG-IV): sequencing the most valuable type-strain genomes for metagenomic binning, comparative biology and taxonomic classification.</title>
        <authorList>
            <person name="Goeker M."/>
        </authorList>
    </citation>
    <scope>NUCLEOTIDE SEQUENCE [LARGE SCALE GENOMIC DNA]</scope>
    <source>
        <strain evidence="2 3">DSM 103236</strain>
    </source>
</reference>
<reference evidence="1" key="1">
    <citation type="journal article" date="2014" name="Int. J. Syst. Evol. Microbiol.">
        <title>Complete genome of a new Firmicutes species belonging to the dominant human colonic microbiota ('Ruminococcus bicirculans') reveals two chromosomes and a selective capacity to utilize plant glucans.</title>
        <authorList>
            <consortium name="NISC Comparative Sequencing Program"/>
            <person name="Wegmann U."/>
            <person name="Louis P."/>
            <person name="Goesmann A."/>
            <person name="Henrissat B."/>
            <person name="Duncan S.H."/>
            <person name="Flint H.J."/>
        </authorList>
    </citation>
    <scope>NUCLEOTIDE SEQUENCE</scope>
    <source>
        <strain evidence="1">CGMCC 1.15644</strain>
    </source>
</reference>
<proteinExistence type="predicted"/>
<evidence type="ECO:0000313" key="1">
    <source>
        <dbReference type="EMBL" id="GGE45244.1"/>
    </source>
</evidence>
<reference evidence="1" key="4">
    <citation type="submission" date="2024-05" db="EMBL/GenBank/DDBJ databases">
        <authorList>
            <person name="Sun Q."/>
            <person name="Zhou Y."/>
        </authorList>
    </citation>
    <scope>NUCLEOTIDE SEQUENCE</scope>
    <source>
        <strain evidence="1">CGMCC 1.15644</strain>
    </source>
</reference>
<keyword evidence="4" id="KW-1185">Reference proteome</keyword>
<dbReference type="RefSeq" id="WP_132533216.1">
    <property type="nucleotide sequence ID" value="NZ_BMJO01000002.1"/>
</dbReference>
<protein>
    <submittedName>
        <fullName evidence="2">Uncharacterized protein</fullName>
    </submittedName>
</protein>
<dbReference type="AlphaFoldDB" id="A0A4R2HEM3"/>